<feature type="domain" description="DAGKc" evidence="2">
    <location>
        <begin position="193"/>
        <end position="344"/>
    </location>
</feature>
<dbReference type="HOGENOM" id="CLU_013399_2_2_1"/>
<evidence type="ECO:0000259" key="2">
    <source>
        <dbReference type="PROSITE" id="PS50146"/>
    </source>
</evidence>
<dbReference type="InterPro" id="IPR045363">
    <property type="entry name" value="CERK_C"/>
</dbReference>
<keyword evidence="3" id="KW-0418">Kinase</keyword>
<dbReference type="SMART" id="SM00046">
    <property type="entry name" value="DAGKc"/>
    <property type="match status" value="1"/>
</dbReference>
<dbReference type="GO" id="GO:0001729">
    <property type="term" value="F:ceramide kinase activity"/>
    <property type="evidence" value="ECO:0007669"/>
    <property type="project" value="TreeGrafter"/>
</dbReference>
<dbReference type="PROSITE" id="PS50146">
    <property type="entry name" value="DAGK"/>
    <property type="match status" value="1"/>
</dbReference>
<dbReference type="STRING" id="7176.B0W8N4"/>
<dbReference type="KEGG" id="cqu:CpipJ_CPIJ003342"/>
<evidence type="ECO:0000313" key="5">
    <source>
        <dbReference type="Proteomes" id="UP000002320"/>
    </source>
</evidence>
<feature type="region of interest" description="Disordered" evidence="1">
    <location>
        <begin position="555"/>
        <end position="575"/>
    </location>
</feature>
<dbReference type="VEuPathDB" id="VectorBase:CPIJ003342"/>
<feature type="compositionally biased region" description="Low complexity" evidence="1">
    <location>
        <begin position="555"/>
        <end position="564"/>
    </location>
</feature>
<dbReference type="EMBL" id="DS231859">
    <property type="protein sequence ID" value="EDS39084.1"/>
    <property type="molecule type" value="Genomic_DNA"/>
</dbReference>
<dbReference type="Pfam" id="PF00781">
    <property type="entry name" value="DAGK_cat"/>
    <property type="match status" value="1"/>
</dbReference>
<evidence type="ECO:0000256" key="1">
    <source>
        <dbReference type="SAM" id="MobiDB-lite"/>
    </source>
</evidence>
<dbReference type="PANTHER" id="PTHR12358">
    <property type="entry name" value="SPHINGOSINE KINASE"/>
    <property type="match status" value="1"/>
</dbReference>
<evidence type="ECO:0000313" key="4">
    <source>
        <dbReference type="EnsemblMetazoa" id="CPIJ003342-PA"/>
    </source>
</evidence>
<dbReference type="OrthoDB" id="530923at2759"/>
<dbReference type="SUPFAM" id="SSF111331">
    <property type="entry name" value="NAD kinase/diacylglycerol kinase-like"/>
    <property type="match status" value="1"/>
</dbReference>
<dbReference type="FunCoup" id="B0W8N4">
    <property type="interactions" value="653"/>
</dbReference>
<protein>
    <submittedName>
        <fullName evidence="3 4">Ceramide kinase</fullName>
    </submittedName>
</protein>
<reference evidence="3" key="1">
    <citation type="submission" date="2007-03" db="EMBL/GenBank/DDBJ databases">
        <title>Annotation of Culex pipiens quinquefasciatus.</title>
        <authorList>
            <consortium name="The Broad Institute Genome Sequencing Platform"/>
            <person name="Atkinson P.W."/>
            <person name="Hemingway J."/>
            <person name="Christensen B.M."/>
            <person name="Higgs S."/>
            <person name="Kodira C."/>
            <person name="Hannick L."/>
            <person name="Megy K."/>
            <person name="O'Leary S."/>
            <person name="Pearson M."/>
            <person name="Haas B.J."/>
            <person name="Mauceli E."/>
            <person name="Wortman J.R."/>
            <person name="Lee N.H."/>
            <person name="Guigo R."/>
            <person name="Stanke M."/>
            <person name="Alvarado L."/>
            <person name="Amedeo P."/>
            <person name="Antoine C.H."/>
            <person name="Arensburger P."/>
            <person name="Bidwell S.L."/>
            <person name="Crawford M."/>
            <person name="Camaro F."/>
            <person name="Devon K."/>
            <person name="Engels R."/>
            <person name="Hammond M."/>
            <person name="Howarth C."/>
            <person name="Koehrsen M."/>
            <person name="Lawson D."/>
            <person name="Montgomery P."/>
            <person name="Nene V."/>
            <person name="Nusbaum C."/>
            <person name="Puiu D."/>
            <person name="Romero-Severson J."/>
            <person name="Severson D.W."/>
            <person name="Shumway M."/>
            <person name="Sisk P."/>
            <person name="Stolte C."/>
            <person name="Zeng Q."/>
            <person name="Eisenstadt E."/>
            <person name="Fraser-Liggett C."/>
            <person name="Strausberg R."/>
            <person name="Galagan J."/>
            <person name="Birren B."/>
            <person name="Collins F.H."/>
        </authorList>
    </citation>
    <scope>NUCLEOTIDE SEQUENCE [LARGE SCALE GENOMIC DNA]</scope>
    <source>
        <strain evidence="3">JHB</strain>
    </source>
</reference>
<keyword evidence="5" id="KW-1185">Reference proteome</keyword>
<accession>B0W8N4</accession>
<keyword evidence="3" id="KW-0808">Transferase</keyword>
<dbReference type="GO" id="GO:0016020">
    <property type="term" value="C:membrane"/>
    <property type="evidence" value="ECO:0007669"/>
    <property type="project" value="GOC"/>
</dbReference>
<dbReference type="InterPro" id="IPR050187">
    <property type="entry name" value="Lipid_Phosphate_FormReg"/>
</dbReference>
<name>B0W8N4_CULQU</name>
<gene>
    <name evidence="4" type="primary">6034795</name>
    <name evidence="3" type="ORF">CpipJ_CPIJ003342</name>
</gene>
<evidence type="ECO:0000313" key="3">
    <source>
        <dbReference type="EMBL" id="EDS39084.1"/>
    </source>
</evidence>
<sequence>MDKQNEVLLNTFVISKKKYRVFYNAGVLVWEAENSKKGEKTTVPIGDIISATLSTTASGRSSSKANAHNIATTYGTTSSTHAPMNETMDYDRIPVLPTSSSTTTNATINTMTTTTTNLSNRVNSYDILNSEYEDDNYGVSSATNANYLIIHYARLVSPRTSKWRVQQLSLYNGEQRIVKFWHSRLSDDIREQARPKNLLLFLNPYGGKQNAFALFEKYAKPLFHLAHVDINLIITQRAQQIYDIMTSQTINLSNYDGVVCCGGDGTFAELFNGLVYRTMIDLGMDINCPPYLPKPSLPIGIIPAGSTDTVAYCLNGTTDIKTSIIHIILGQSSGLDISSVYRNGSGENDGRQPQLLKLYASVMSYGFLGDVTMDSENYRWMGPKRYDYSGVKKFLRNRGYNVDVKVQIEKEEIDGGRRDKNNPHDGVRCLENCQRCQLAATKDHSNATDCDTVEEVSVRGKFLMVNGANISCACHRSPQGFNPNCHLGDGYLDLIFVRHTSLFNNIRLLLAMSSKTKEISDLPFVEIYRTKQFTFNSHGQGHVNGVNVVNDEDQTASSAATTATNSPKVNGTETPKQVAHDKKLFSRWNCDGEILLDTNVTVICNCQLINVFRRGVSCRDSTCKDNEANVLNCCGLCK</sequence>
<reference evidence="4" key="2">
    <citation type="submission" date="2021-02" db="UniProtKB">
        <authorList>
            <consortium name="EnsemblMetazoa"/>
        </authorList>
    </citation>
    <scope>IDENTIFICATION</scope>
    <source>
        <strain evidence="4">JHB</strain>
    </source>
</reference>
<dbReference type="InterPro" id="IPR016064">
    <property type="entry name" value="NAD/diacylglycerol_kinase_sf"/>
</dbReference>
<dbReference type="Gene3D" id="2.60.200.40">
    <property type="match status" value="1"/>
</dbReference>
<proteinExistence type="predicted"/>
<dbReference type="EnsemblMetazoa" id="CPIJ003342-RA">
    <property type="protein sequence ID" value="CPIJ003342-PA"/>
    <property type="gene ID" value="CPIJ003342"/>
</dbReference>
<dbReference type="eggNOG" id="KOG1115">
    <property type="taxonomic scope" value="Eukaryota"/>
</dbReference>
<dbReference type="OMA" id="HHRWKWA"/>
<dbReference type="InterPro" id="IPR001206">
    <property type="entry name" value="Diacylglycerol_kinase_cat_dom"/>
</dbReference>
<organism>
    <name type="scientific">Culex quinquefasciatus</name>
    <name type="common">Southern house mosquito</name>
    <name type="synonym">Culex pungens</name>
    <dbReference type="NCBI Taxonomy" id="7176"/>
    <lineage>
        <taxon>Eukaryota</taxon>
        <taxon>Metazoa</taxon>
        <taxon>Ecdysozoa</taxon>
        <taxon>Arthropoda</taxon>
        <taxon>Hexapoda</taxon>
        <taxon>Insecta</taxon>
        <taxon>Pterygota</taxon>
        <taxon>Neoptera</taxon>
        <taxon>Endopterygota</taxon>
        <taxon>Diptera</taxon>
        <taxon>Nematocera</taxon>
        <taxon>Culicoidea</taxon>
        <taxon>Culicidae</taxon>
        <taxon>Culicinae</taxon>
        <taxon>Culicini</taxon>
        <taxon>Culex</taxon>
        <taxon>Culex</taxon>
    </lineage>
</organism>
<dbReference type="InterPro" id="IPR017438">
    <property type="entry name" value="ATP-NAD_kinase_N"/>
</dbReference>
<dbReference type="VEuPathDB" id="VectorBase:CQUJHB010199"/>
<dbReference type="InParanoid" id="B0W8N4"/>
<dbReference type="Proteomes" id="UP000002320">
    <property type="component" value="Unassembled WGS sequence"/>
</dbReference>
<dbReference type="PANTHER" id="PTHR12358:SF111">
    <property type="entry name" value="CERAMIDE KINASE, ISOFORM A"/>
    <property type="match status" value="1"/>
</dbReference>
<dbReference type="GO" id="GO:0006672">
    <property type="term" value="P:ceramide metabolic process"/>
    <property type="evidence" value="ECO:0007669"/>
    <property type="project" value="TreeGrafter"/>
</dbReference>
<dbReference type="Pfam" id="PF19280">
    <property type="entry name" value="CERK_C"/>
    <property type="match status" value="1"/>
</dbReference>
<dbReference type="AlphaFoldDB" id="B0W8N4"/>
<dbReference type="Gene3D" id="3.40.50.10330">
    <property type="entry name" value="Probable inorganic polyphosphate/atp-NAD kinase, domain 1"/>
    <property type="match status" value="1"/>
</dbReference>
<feature type="compositionally biased region" description="Polar residues" evidence="1">
    <location>
        <begin position="565"/>
        <end position="575"/>
    </location>
</feature>